<dbReference type="InterPro" id="IPR029063">
    <property type="entry name" value="SAM-dependent_MTases_sf"/>
</dbReference>
<dbReference type="PANTHER" id="PTHR14614:SF39">
    <property type="entry name" value="HISTIDINE PROTEIN METHYLTRANSFERASE 1 HOMOLOG"/>
    <property type="match status" value="1"/>
</dbReference>
<name>A0A2P7YRZ3_9ASCO</name>
<gene>
    <name evidence="11" type="ORF">C7M61_002667</name>
</gene>
<feature type="compositionally biased region" description="Polar residues" evidence="10">
    <location>
        <begin position="20"/>
        <end position="33"/>
    </location>
</feature>
<evidence type="ECO:0000256" key="8">
    <source>
        <dbReference type="ARBA" id="ARBA00023242"/>
    </source>
</evidence>
<evidence type="ECO:0000313" key="11">
    <source>
        <dbReference type="EMBL" id="PSK38728.1"/>
    </source>
</evidence>
<protein>
    <recommendedName>
        <fullName evidence="3">protein-histidine N-methyltransferase</fullName>
        <ecNumber evidence="3">2.1.1.85</ecNumber>
    </recommendedName>
</protein>
<dbReference type="GO" id="GO:0005634">
    <property type="term" value="C:nucleus"/>
    <property type="evidence" value="ECO:0007669"/>
    <property type="project" value="UniProtKB-SubCell"/>
</dbReference>
<evidence type="ECO:0000256" key="2">
    <source>
        <dbReference type="ARBA" id="ARBA00004496"/>
    </source>
</evidence>
<evidence type="ECO:0000256" key="7">
    <source>
        <dbReference type="ARBA" id="ARBA00022691"/>
    </source>
</evidence>
<evidence type="ECO:0000256" key="6">
    <source>
        <dbReference type="ARBA" id="ARBA00022679"/>
    </source>
</evidence>
<dbReference type="GO" id="GO:0005737">
    <property type="term" value="C:cytoplasm"/>
    <property type="evidence" value="ECO:0007669"/>
    <property type="project" value="UniProtKB-SubCell"/>
</dbReference>
<comment type="caution">
    <text evidence="11">The sequence shown here is derived from an EMBL/GenBank/DDBJ whole genome shotgun (WGS) entry which is preliminary data.</text>
</comment>
<keyword evidence="4" id="KW-0963">Cytoplasm</keyword>
<dbReference type="GO" id="GO:0000027">
    <property type="term" value="P:ribosomal large subunit assembly"/>
    <property type="evidence" value="ECO:0007669"/>
    <property type="project" value="EnsemblFungi"/>
</dbReference>
<evidence type="ECO:0000256" key="5">
    <source>
        <dbReference type="ARBA" id="ARBA00022603"/>
    </source>
</evidence>
<keyword evidence="12" id="KW-1185">Reference proteome</keyword>
<evidence type="ECO:0000256" key="4">
    <source>
        <dbReference type="ARBA" id="ARBA00022490"/>
    </source>
</evidence>
<dbReference type="GO" id="GO:0032259">
    <property type="term" value="P:methylation"/>
    <property type="evidence" value="ECO:0007669"/>
    <property type="project" value="UniProtKB-KW"/>
</dbReference>
<dbReference type="GO" id="GO:0018064">
    <property type="term" value="F:protein-L-histidine N-tele-methyltransferase activity"/>
    <property type="evidence" value="ECO:0007669"/>
    <property type="project" value="UniProtKB-EC"/>
</dbReference>
<dbReference type="VEuPathDB" id="FungiDB:C7M61_002667"/>
<evidence type="ECO:0000256" key="10">
    <source>
        <dbReference type="SAM" id="MobiDB-lite"/>
    </source>
</evidence>
<dbReference type="STRING" id="418784.A0A2P7YRZ3"/>
<keyword evidence="7" id="KW-0949">S-adenosyl-L-methionine</keyword>
<evidence type="ECO:0000313" key="12">
    <source>
        <dbReference type="Proteomes" id="UP000241107"/>
    </source>
</evidence>
<dbReference type="GeneID" id="36566056"/>
<dbReference type="RefSeq" id="XP_024713960.1">
    <property type="nucleotide sequence ID" value="XM_024858034.1"/>
</dbReference>
<feature type="region of interest" description="Disordered" evidence="10">
    <location>
        <begin position="12"/>
        <end position="35"/>
    </location>
</feature>
<organism evidence="11 12">
    <name type="scientific">Candidozyma pseudohaemuli</name>
    <dbReference type="NCBI Taxonomy" id="418784"/>
    <lineage>
        <taxon>Eukaryota</taxon>
        <taxon>Fungi</taxon>
        <taxon>Dikarya</taxon>
        <taxon>Ascomycota</taxon>
        <taxon>Saccharomycotina</taxon>
        <taxon>Pichiomycetes</taxon>
        <taxon>Metschnikowiaceae</taxon>
        <taxon>Candidozyma</taxon>
    </lineage>
</organism>
<accession>A0A2P7YRZ3</accession>
<dbReference type="PANTHER" id="PTHR14614">
    <property type="entry name" value="HEPATOCELLULAR CARCINOMA-ASSOCIATED ANTIGEN"/>
    <property type="match status" value="1"/>
</dbReference>
<evidence type="ECO:0000256" key="3">
    <source>
        <dbReference type="ARBA" id="ARBA00012533"/>
    </source>
</evidence>
<dbReference type="SUPFAM" id="SSF53335">
    <property type="entry name" value="S-adenosyl-L-methionine-dependent methyltransferases"/>
    <property type="match status" value="1"/>
</dbReference>
<comment type="subcellular location">
    <subcellularLocation>
        <location evidence="2">Cytoplasm</location>
    </subcellularLocation>
    <subcellularLocation>
        <location evidence="1">Nucleus</location>
    </subcellularLocation>
</comment>
<sequence>MSFSFGFSQADFSDDELDSTPVTSKPQNTSTSEAPVEIPPKIHSLSSILKTLLNVRITFDNYKTANGNIVYRRELFDVKHQCMTEDTEGEASEINKILLGSGEELDLEKNVYEGGFKLWECSYDLVDDVAKKSELLFNRKSVLELGCGSALPSCFILMKWLEQKKSEKTLLLGDFNYEVLRLVTVPNLIVHWASTLDPQELADLQNPDIPMRNDEVEVTPQLSEAFIAALEKQKIEIHCISGSWGPSFADLVKPFKTDLILSSETIYSLDTLPIFIKLLLDIMNGNSCLALVAAKSYYFGVGGSLQEFTQRLPSPLAHETQNVPNSLLKRAIVQITT</sequence>
<dbReference type="GO" id="GO:0045903">
    <property type="term" value="P:positive regulation of translational fidelity"/>
    <property type="evidence" value="ECO:0007669"/>
    <property type="project" value="EnsemblFungi"/>
</dbReference>
<dbReference type="Gene3D" id="3.40.50.150">
    <property type="entry name" value="Vaccinia Virus protein VP39"/>
    <property type="match status" value="1"/>
</dbReference>
<evidence type="ECO:0000256" key="1">
    <source>
        <dbReference type="ARBA" id="ARBA00004123"/>
    </source>
</evidence>
<comment type="similarity">
    <text evidence="9">Belongs to the methyltransferase superfamily. METTL18 family.</text>
</comment>
<dbReference type="InterPro" id="IPR019410">
    <property type="entry name" value="Methyltransf_16"/>
</dbReference>
<proteinExistence type="inferred from homology"/>
<dbReference type="OrthoDB" id="1723750at2759"/>
<evidence type="ECO:0000256" key="9">
    <source>
        <dbReference type="ARBA" id="ARBA00038126"/>
    </source>
</evidence>
<dbReference type="EC" id="2.1.1.85" evidence="3"/>
<reference evidence="11 12" key="1">
    <citation type="submission" date="2018-03" db="EMBL/GenBank/DDBJ databases">
        <title>Candida pseudohaemulonii genome assembly and annotation.</title>
        <authorList>
            <person name="Munoz J.F."/>
            <person name="Gade L.G."/>
            <person name="Chow N.A."/>
            <person name="Litvintseva A.P."/>
            <person name="Loparev V.N."/>
            <person name="Cuomo C.A."/>
        </authorList>
    </citation>
    <scope>NUCLEOTIDE SEQUENCE [LARGE SCALE GENOMIC DNA]</scope>
    <source>
        <strain evidence="11 12">B12108</strain>
    </source>
</reference>
<keyword evidence="5" id="KW-0489">Methyltransferase</keyword>
<keyword evidence="8" id="KW-0539">Nucleus</keyword>
<dbReference type="EMBL" id="PYFQ01000005">
    <property type="protein sequence ID" value="PSK38728.1"/>
    <property type="molecule type" value="Genomic_DNA"/>
</dbReference>
<dbReference type="Proteomes" id="UP000241107">
    <property type="component" value="Unassembled WGS sequence"/>
</dbReference>
<dbReference type="Pfam" id="PF10294">
    <property type="entry name" value="Methyltransf_16"/>
    <property type="match status" value="1"/>
</dbReference>
<keyword evidence="6" id="KW-0808">Transferase</keyword>
<dbReference type="AlphaFoldDB" id="A0A2P7YRZ3"/>